<proteinExistence type="predicted"/>
<evidence type="ECO:0000256" key="1">
    <source>
        <dbReference type="ARBA" id="ARBA00004123"/>
    </source>
</evidence>
<comment type="subcellular location">
    <subcellularLocation>
        <location evidence="1">Nucleus</location>
    </subcellularLocation>
</comment>
<dbReference type="Gene3D" id="2.30.29.30">
    <property type="entry name" value="Pleckstrin-homology domain (PH domain)/Phosphotyrosine-binding domain (PTB)"/>
    <property type="match status" value="2"/>
</dbReference>
<dbReference type="Pfam" id="PF25400">
    <property type="entry name" value="PH_FAN"/>
    <property type="match status" value="1"/>
</dbReference>
<dbReference type="InterPro" id="IPR023362">
    <property type="entry name" value="PH-BEACH_dom"/>
</dbReference>
<dbReference type="Pfam" id="PF14844">
    <property type="entry name" value="PH_BEACH"/>
    <property type="match status" value="1"/>
</dbReference>
<dbReference type="InterPro" id="IPR001680">
    <property type="entry name" value="WD40_rpt"/>
</dbReference>
<evidence type="ECO:0000256" key="4">
    <source>
        <dbReference type="ARBA" id="ARBA00023134"/>
    </source>
</evidence>
<dbReference type="InterPro" id="IPR015943">
    <property type="entry name" value="WD40/YVTN_repeat-like_dom_sf"/>
</dbReference>
<evidence type="ECO:0000256" key="8">
    <source>
        <dbReference type="SAM" id="MobiDB-lite"/>
    </source>
</evidence>
<feature type="domain" description="PH" evidence="9">
    <location>
        <begin position="158"/>
        <end position="271"/>
    </location>
</feature>
<dbReference type="Pfam" id="PF03764">
    <property type="entry name" value="EFG_IV"/>
    <property type="match status" value="1"/>
</dbReference>
<dbReference type="FunFam" id="3.90.1430.10:FF:000001">
    <property type="entry name" value="116 kDa U5 small nuclear ribonucleoprotein component"/>
    <property type="match status" value="1"/>
</dbReference>
<evidence type="ECO:0000256" key="7">
    <source>
        <dbReference type="PROSITE-ProRule" id="PRU00221"/>
    </source>
</evidence>
<comment type="caution">
    <text evidence="13">The sequence shown here is derived from an EMBL/GenBank/DDBJ whole genome shotgun (WGS) entry which is preliminary data.</text>
</comment>
<dbReference type="Gene3D" id="3.90.1430.10">
    <property type="entry name" value="Yeast translation eEF2 (G' domain)"/>
    <property type="match status" value="1"/>
</dbReference>
<name>A0A3F2RUP8_9STRA</name>
<dbReference type="PANTHER" id="PTHR42908:SF6">
    <property type="entry name" value="116 KDA U5 SMALL NUCLEAR RIBONUCLEOPROTEIN COMPONENT"/>
    <property type="match status" value="1"/>
</dbReference>
<dbReference type="Pfam" id="PF02138">
    <property type="entry name" value="Beach"/>
    <property type="match status" value="1"/>
</dbReference>
<evidence type="ECO:0000313" key="14">
    <source>
        <dbReference type="Proteomes" id="UP000277300"/>
    </source>
</evidence>
<dbReference type="SUPFAM" id="SSF50978">
    <property type="entry name" value="WD40 repeat-like"/>
    <property type="match status" value="1"/>
</dbReference>
<accession>A0A3F2RUP8</accession>
<dbReference type="InterPro" id="IPR005225">
    <property type="entry name" value="Small_GTP-bd"/>
</dbReference>
<dbReference type="CDD" id="cd04090">
    <property type="entry name" value="EF2_II_snRNP"/>
    <property type="match status" value="1"/>
</dbReference>
<dbReference type="InterPro" id="IPR001849">
    <property type="entry name" value="PH_domain"/>
</dbReference>
<dbReference type="InterPro" id="IPR000640">
    <property type="entry name" value="EFG_V-like"/>
</dbReference>
<dbReference type="GO" id="GO:0071007">
    <property type="term" value="C:U2-type catalytic step 2 spliceosome"/>
    <property type="evidence" value="ECO:0007669"/>
    <property type="project" value="TreeGrafter"/>
</dbReference>
<dbReference type="InterPro" id="IPR009000">
    <property type="entry name" value="Transl_B-barrel_sf"/>
</dbReference>
<dbReference type="CDD" id="cd01683">
    <property type="entry name" value="EF2_IV_snRNP"/>
    <property type="match status" value="1"/>
</dbReference>
<evidence type="ECO:0000313" key="13">
    <source>
        <dbReference type="EMBL" id="RLN64546.1"/>
    </source>
</evidence>
<dbReference type="Proteomes" id="UP000277300">
    <property type="component" value="Unassembled WGS sequence"/>
</dbReference>
<dbReference type="GO" id="GO:0005525">
    <property type="term" value="F:GTP binding"/>
    <property type="evidence" value="ECO:0007669"/>
    <property type="project" value="UniProtKB-KW"/>
</dbReference>
<dbReference type="InterPro" id="IPR057496">
    <property type="entry name" value="FAN-like_PH"/>
</dbReference>
<dbReference type="Pfam" id="PF16004">
    <property type="entry name" value="EFTUD2"/>
    <property type="match status" value="1"/>
</dbReference>
<evidence type="ECO:0000256" key="5">
    <source>
        <dbReference type="ARBA" id="ARBA00023187"/>
    </source>
</evidence>
<dbReference type="PRINTS" id="PR00315">
    <property type="entry name" value="ELONGATNFCT"/>
</dbReference>
<dbReference type="NCBIfam" id="TIGR00231">
    <property type="entry name" value="small_GTP"/>
    <property type="match status" value="1"/>
</dbReference>
<dbReference type="InterPro" id="IPR035655">
    <property type="entry name" value="U5-116kDa_C"/>
</dbReference>
<dbReference type="SUPFAM" id="SSF54211">
    <property type="entry name" value="Ribosomal protein S5 domain 2-like"/>
    <property type="match status" value="1"/>
</dbReference>
<keyword evidence="3" id="KW-0547">Nucleotide-binding</keyword>
<dbReference type="InterPro" id="IPR036322">
    <property type="entry name" value="WD40_repeat_dom_sf"/>
</dbReference>
<dbReference type="FunFam" id="3.30.70.240:FF:000004">
    <property type="entry name" value="116 kDa U5 small nuclear ribonucleoprotein"/>
    <property type="match status" value="1"/>
</dbReference>
<evidence type="ECO:0000259" key="11">
    <source>
        <dbReference type="PROSITE" id="PS51722"/>
    </source>
</evidence>
<dbReference type="CDD" id="cd04167">
    <property type="entry name" value="Snu114p"/>
    <property type="match status" value="1"/>
</dbReference>
<dbReference type="GO" id="GO:0000398">
    <property type="term" value="P:mRNA splicing, via spliceosome"/>
    <property type="evidence" value="ECO:0007669"/>
    <property type="project" value="TreeGrafter"/>
</dbReference>
<dbReference type="GO" id="GO:0003924">
    <property type="term" value="F:GTPase activity"/>
    <property type="evidence" value="ECO:0007669"/>
    <property type="project" value="InterPro"/>
</dbReference>
<reference evidence="13 14" key="1">
    <citation type="submission" date="2018-07" db="EMBL/GenBank/DDBJ databases">
        <title>Genome sequencing of oomycete isolates from Chile give support for New Zealand origin for Phytophthora kernoviae and make available the first Nothophytophthora sp. genome.</title>
        <authorList>
            <person name="Studholme D.J."/>
            <person name="Sanfuentes E."/>
            <person name="Panda P."/>
            <person name="Hill R."/>
            <person name="Sambles C."/>
            <person name="Grant M."/>
            <person name="Williams N.M."/>
            <person name="Mcdougal R.L."/>
        </authorList>
    </citation>
    <scope>NUCLEOTIDE SEQUENCE [LARGE SCALE GENOMIC DNA]</scope>
    <source>
        <strain evidence="13">Chile6</strain>
    </source>
</reference>
<dbReference type="FunFam" id="3.30.230.10:FF:000009">
    <property type="entry name" value="116 kDa U5 small nuclear ribonucleoprotein component"/>
    <property type="match status" value="1"/>
</dbReference>
<dbReference type="PROSITE" id="PS50003">
    <property type="entry name" value="PH_DOMAIN"/>
    <property type="match status" value="1"/>
</dbReference>
<keyword evidence="2" id="KW-0507">mRNA processing</keyword>
<dbReference type="Gene3D" id="2.40.30.10">
    <property type="entry name" value="Translation factors"/>
    <property type="match status" value="1"/>
</dbReference>
<dbReference type="CDD" id="cd16264">
    <property type="entry name" value="snRNP_III"/>
    <property type="match status" value="1"/>
</dbReference>
<dbReference type="SMART" id="SM00233">
    <property type="entry name" value="PH"/>
    <property type="match status" value="1"/>
</dbReference>
<dbReference type="GO" id="GO:0030623">
    <property type="term" value="F:U5 snRNA binding"/>
    <property type="evidence" value="ECO:0007669"/>
    <property type="project" value="TreeGrafter"/>
</dbReference>
<evidence type="ECO:0000256" key="2">
    <source>
        <dbReference type="ARBA" id="ARBA00022664"/>
    </source>
</evidence>
<feature type="compositionally biased region" description="Basic and acidic residues" evidence="8">
    <location>
        <begin position="26"/>
        <end position="46"/>
    </location>
</feature>
<dbReference type="InterPro" id="IPR000409">
    <property type="entry name" value="BEACH_dom"/>
</dbReference>
<dbReference type="EMBL" id="MBDO02000071">
    <property type="protein sequence ID" value="RLN64546.1"/>
    <property type="molecule type" value="Genomic_DNA"/>
</dbReference>
<dbReference type="OrthoDB" id="364892at2759"/>
<feature type="repeat" description="WD" evidence="7">
    <location>
        <begin position="891"/>
        <end position="930"/>
    </location>
</feature>
<dbReference type="SMART" id="SM01026">
    <property type="entry name" value="Beach"/>
    <property type="match status" value="1"/>
</dbReference>
<dbReference type="Gene3D" id="2.130.10.10">
    <property type="entry name" value="YVTN repeat-like/Quinoprotein amine dehydrogenase"/>
    <property type="match status" value="1"/>
</dbReference>
<protein>
    <recommendedName>
        <fullName evidence="15">Tr-type G domain-containing protein</fullName>
    </recommendedName>
</protein>
<dbReference type="SMART" id="SM00838">
    <property type="entry name" value="EFG_C"/>
    <property type="match status" value="1"/>
</dbReference>
<feature type="region of interest" description="Disordered" evidence="8">
    <location>
        <begin position="1"/>
        <end position="54"/>
    </location>
</feature>
<dbReference type="Gene3D" id="3.30.230.10">
    <property type="match status" value="1"/>
</dbReference>
<dbReference type="Pfam" id="PF00400">
    <property type="entry name" value="WD40"/>
    <property type="match status" value="2"/>
</dbReference>
<keyword evidence="7" id="KW-0853">WD repeat</keyword>
<dbReference type="Pfam" id="PF00009">
    <property type="entry name" value="GTP_EFTU"/>
    <property type="match status" value="1"/>
</dbReference>
<dbReference type="InterPro" id="IPR031950">
    <property type="entry name" value="EFTUD2_N"/>
</dbReference>
<dbReference type="SMART" id="SM00320">
    <property type="entry name" value="WD40"/>
    <property type="match status" value="4"/>
</dbReference>
<dbReference type="SUPFAM" id="SSF50447">
    <property type="entry name" value="Translation proteins"/>
    <property type="match status" value="1"/>
</dbReference>
<dbReference type="SUPFAM" id="SSF52540">
    <property type="entry name" value="P-loop containing nucleoside triphosphate hydrolases"/>
    <property type="match status" value="1"/>
</dbReference>
<dbReference type="SUPFAM" id="SSF81837">
    <property type="entry name" value="BEACH domain"/>
    <property type="match status" value="1"/>
</dbReference>
<dbReference type="InterPro" id="IPR044121">
    <property type="entry name" value="Snu114_GTP-bd"/>
</dbReference>
<dbReference type="InterPro" id="IPR005517">
    <property type="entry name" value="Transl_elong_EFG/EF2_IV"/>
</dbReference>
<dbReference type="FunFam" id="2.40.30.10:FF:000029">
    <property type="entry name" value="116 kDa U5 small nuclear ribonucleoprotein component"/>
    <property type="match status" value="1"/>
</dbReference>
<dbReference type="GO" id="GO:0005829">
    <property type="term" value="C:cytosol"/>
    <property type="evidence" value="ECO:0007669"/>
    <property type="project" value="TreeGrafter"/>
</dbReference>
<dbReference type="SUPFAM" id="SSF50729">
    <property type="entry name" value="PH domain-like"/>
    <property type="match status" value="2"/>
</dbReference>
<evidence type="ECO:0000256" key="3">
    <source>
        <dbReference type="ARBA" id="ARBA00022741"/>
    </source>
</evidence>
<dbReference type="InterPro" id="IPR011993">
    <property type="entry name" value="PH-like_dom_sf"/>
</dbReference>
<evidence type="ECO:0000259" key="12">
    <source>
        <dbReference type="PROSITE" id="PS51783"/>
    </source>
</evidence>
<keyword evidence="4" id="KW-0342">GTP-binding</keyword>
<dbReference type="CDD" id="cd01201">
    <property type="entry name" value="PH_BEACH"/>
    <property type="match status" value="1"/>
</dbReference>
<feature type="compositionally biased region" description="Acidic residues" evidence="8">
    <location>
        <begin position="1082"/>
        <end position="1107"/>
    </location>
</feature>
<dbReference type="InterPro" id="IPR027417">
    <property type="entry name" value="P-loop_NTPase"/>
</dbReference>
<dbReference type="FunFam" id="3.30.70.870:FF:000002">
    <property type="entry name" value="Translation elongation factor 2"/>
    <property type="match status" value="1"/>
</dbReference>
<dbReference type="Pfam" id="PF00679">
    <property type="entry name" value="EFG_C"/>
    <property type="match status" value="1"/>
</dbReference>
<gene>
    <name evidence="13" type="ORF">BBP00_00003416</name>
</gene>
<dbReference type="SMART" id="SM00889">
    <property type="entry name" value="EFG_IV"/>
    <property type="match status" value="1"/>
</dbReference>
<evidence type="ECO:0000259" key="9">
    <source>
        <dbReference type="PROSITE" id="PS50003"/>
    </source>
</evidence>
<feature type="region of interest" description="Disordered" evidence="8">
    <location>
        <begin position="1077"/>
        <end position="1116"/>
    </location>
</feature>
<dbReference type="InterPro" id="IPR036372">
    <property type="entry name" value="BEACH_dom_sf"/>
</dbReference>
<dbReference type="PROSITE" id="PS50197">
    <property type="entry name" value="BEACH"/>
    <property type="match status" value="1"/>
</dbReference>
<dbReference type="PROSITE" id="PS51783">
    <property type="entry name" value="PH_BEACH"/>
    <property type="match status" value="1"/>
</dbReference>
<dbReference type="FunFam" id="3.40.50.300:FF:000646">
    <property type="entry name" value="U5 small nuclear ribonucleoprotein component"/>
    <property type="match status" value="1"/>
</dbReference>
<dbReference type="PANTHER" id="PTHR42908">
    <property type="entry name" value="TRANSLATION ELONGATION FACTOR-RELATED"/>
    <property type="match status" value="1"/>
</dbReference>
<sequence>MRLIREAQRLECETQRRQSRRSHLKKWLDLSHSDDEPTPEDQKQQNEDGTTSPFRISITRRVPSVTPLPSSLKKSPSALAVKWTSYIEAMGLKDNSGKRRHVRFSENEAELGQEFDRPVCTEEEKANYHYSAHELGEMETVAKQVVKESRFAGQPENTILEQGFLSLPVNTPFFQNRRYYCLLRGHRLCMYNSAAHAAKNSGLKAELTVLRVQDCQKLSMQKKISIFGATLPTQIGLMFYVIKANGERIILTADTKSSKRNWVHSLTRVTYDHNACRYLEATATTHRKVPGRIKVCTRGLFFVPQDLQLPILRFPFRCMAAEPMAECFVNSSTTSDGFGSEVSDTPVVYLTFQTQLVIEMRERGIDHPYVYKDTTDGVEIADSNGGRSSSNSSLNGEVPAKYIFTLQHSKLETFLASIHAIYETANLPRGLVTKAEEENLLMHVLVPRLLQEFDLSLLVDFRERPLLETAQPADRIEPLLKFPGSLMLTTLRLYFQPAKLNNVLDPVLNWEYTKVDQIYKRRYLLQQVGLEVYMRNGESFFFSFRSCKERDDFYALMVGQPELQRCRRKDLQYMMRKWQRRELSNFDYLSFLNTASGRTRNDLTQYPVFPWILSDYTSAELNLQDAKVYRDLSMPIGALNIERLEYFKARYEVMPRGDEAEGMPPPFLYGTHYSTPGYVLYFLVRKVPECMLCLQSGKFDAPDRLFRSIKLSWDGCISNHTDLKELIPEFFDCSVPAESWLRNSKHLDLGTTQSFDRVDDVELPPWAHGDATEFVRKNRAALESDYVSECLHHWIDLIFGYKQQGEEAIKANNLFYYLSYEGSVDLDAIDDPDSSLKLSSTESTSQNREASGDYALSCCDISPNEKLVFVGCWDNRVRMYSAVTGLVVDKLFAHSDGISAIRVLQDRFFTSSWDSTIKLWRYTSSFIVATPIRTFLDCEESVLCLDVSRDGQFGAAGTRNGFVYLFDLNAAVLRCQVDASSSRGGGISSISFAADNKSYICVTMQNELFHFNLKGEKLWDMEVTTAGQIRCFDSDGKYAVGGSTAGKILFWKLHEEAADVMDESLYDEFGNYIGPELHSSGDEDFSESESEAEAPSDNESERSDEDEAQRREVDDAGRKVDALALHGGHLEDDNAIVLHEDKQYYPDANEVYGDAETLVMEEDAQTIETPIIEPVKTKSFSVLEQKVPRTTYSTQFLTSLMDHPQLIRHVAVIGDLHHGKTLFTDLLVEKTHVDKWDPAVEKRYTDTRKDEQERKASIKSAPVSLVLPTSRGKHYLLNVLDCPGHVNFSDETTAALQIVDGAVLVVDAIEGVMMNTERLVKAALRANVALVLVVNKVDRLIIELKLPPADAYFKLLHTIEEINAIVDANTPACQEKQRLSPELGNVCFASGQHGWSFTLESFAHIYAETHPGVSPSALAARLWGDRYFNPQTRTFTKKLPYPGALRSFIQFVLEPLYKMYSKVLNGDPKELSSSLRAMGLRLRKEELNLNPRPLLKLVLGKFFGNVTTGFMDMVVNHIPSPLVTAKNKLENIYTGNHSPEMTTVRGILSCDPKAPLMVNIVKLYSSPDGTTFSAFGRVYSGEVRENKDVKVLGETYSTDDDEDMCTRTIEGVCIAQGRYKIQVNRVPAGNWVLLEGVDASITKSATITDADEDLLQDEEIGIFRPIHIAFGTTAVVKLAVEPLNPAELPKMLEGLRKISKSYPLVRTKVEESGEHVILCTGELAADCILHDLRRMYSEIEIKVADPVVAFCETVAETSSVQCFAETPNRKNKITMISEPLDTGLAQDIESGAIKLDMGKISVASFFQTNYKWDALAARSVWAFGPETNGPNVLLDDTLATEVNKSSLGMIKDSIVQGFQWSCREGPLCDEPIRNTKFKILDATIASEPIHRGGGQVIPTSRRVAYSAFLTATPRVLEPMYALEIQCPADTVSSLYQVLSRRRGHITHDAPKAGSPLYTVRGFVPVIESFGLETDLRVFTQGQAFITQVFDHWAVVPGDPLDTNVVLRPLEPAPVNDLAREFMVKTRRRKGLSEDVNVSKYFDEPMLRELERHEIELQNLM</sequence>
<feature type="domain" description="Tr-type G" evidence="11">
    <location>
        <begin position="1205"/>
        <end position="1416"/>
    </location>
</feature>
<organism evidence="13 14">
    <name type="scientific">Phytophthora kernoviae</name>
    <dbReference type="NCBI Taxonomy" id="325452"/>
    <lineage>
        <taxon>Eukaryota</taxon>
        <taxon>Sar</taxon>
        <taxon>Stramenopiles</taxon>
        <taxon>Oomycota</taxon>
        <taxon>Peronosporomycetes</taxon>
        <taxon>Peronosporales</taxon>
        <taxon>Peronosporaceae</taxon>
        <taxon>Phytophthora</taxon>
    </lineage>
</organism>
<dbReference type="CDD" id="cd04098">
    <property type="entry name" value="eEF2_C_snRNP"/>
    <property type="match status" value="1"/>
</dbReference>
<dbReference type="Gene3D" id="3.30.70.240">
    <property type="match status" value="1"/>
</dbReference>
<feature type="domain" description="BEACH-type PH" evidence="12">
    <location>
        <begin position="462"/>
        <end position="558"/>
    </location>
</feature>
<dbReference type="PROSITE" id="PS51722">
    <property type="entry name" value="G_TR_2"/>
    <property type="match status" value="1"/>
</dbReference>
<feature type="compositionally biased region" description="Basic and acidic residues" evidence="8">
    <location>
        <begin position="1"/>
        <end position="16"/>
    </location>
</feature>
<dbReference type="CDD" id="cd06071">
    <property type="entry name" value="Beach"/>
    <property type="match status" value="1"/>
</dbReference>
<dbReference type="InterPro" id="IPR020568">
    <property type="entry name" value="Ribosomal_Su5_D2-typ_SF"/>
</dbReference>
<dbReference type="Gene3D" id="3.40.50.300">
    <property type="entry name" value="P-loop containing nucleotide triphosphate hydrolases"/>
    <property type="match status" value="1"/>
</dbReference>
<evidence type="ECO:0000256" key="6">
    <source>
        <dbReference type="ARBA" id="ARBA00023242"/>
    </source>
</evidence>
<dbReference type="Gene3D" id="3.30.70.870">
    <property type="entry name" value="Elongation Factor G (Translational Gtpase), domain 3"/>
    <property type="match status" value="1"/>
</dbReference>
<dbReference type="InterPro" id="IPR000795">
    <property type="entry name" value="T_Tr_GTP-bd_dom"/>
</dbReference>
<dbReference type="SUPFAM" id="SSF54980">
    <property type="entry name" value="EF-G C-terminal domain-like"/>
    <property type="match status" value="2"/>
</dbReference>
<dbReference type="InterPro" id="IPR035647">
    <property type="entry name" value="EFG_III/V"/>
</dbReference>
<keyword evidence="5" id="KW-0508">mRNA splicing</keyword>
<keyword evidence="6" id="KW-0539">Nucleus</keyword>
<dbReference type="InterPro" id="IPR014721">
    <property type="entry name" value="Ribsml_uS5_D2-typ_fold_subgr"/>
</dbReference>
<evidence type="ECO:0000259" key="10">
    <source>
        <dbReference type="PROSITE" id="PS50197"/>
    </source>
</evidence>
<dbReference type="GO" id="GO:0046540">
    <property type="term" value="C:U4/U6 x U5 tri-snRNP complex"/>
    <property type="evidence" value="ECO:0007669"/>
    <property type="project" value="TreeGrafter"/>
</dbReference>
<feature type="domain" description="BEACH" evidence="10">
    <location>
        <begin position="563"/>
        <end position="865"/>
    </location>
</feature>
<dbReference type="PROSITE" id="PS50082">
    <property type="entry name" value="WD_REPEATS_2"/>
    <property type="match status" value="1"/>
</dbReference>
<evidence type="ECO:0008006" key="15">
    <source>
        <dbReference type="Google" id="ProtNLM"/>
    </source>
</evidence>
<dbReference type="Gene3D" id="1.10.1540.10">
    <property type="entry name" value="BEACH domain"/>
    <property type="match status" value="1"/>
</dbReference>